<dbReference type="SUPFAM" id="SSF47413">
    <property type="entry name" value="lambda repressor-like DNA-binding domains"/>
    <property type="match status" value="1"/>
</dbReference>
<dbReference type="InterPro" id="IPR001387">
    <property type="entry name" value="Cro/C1-type_HTH"/>
</dbReference>
<keyword evidence="3" id="KW-1185">Reference proteome</keyword>
<dbReference type="STRING" id="420662.Mpe_A2711"/>
<evidence type="ECO:0000259" key="1">
    <source>
        <dbReference type="PROSITE" id="PS50943"/>
    </source>
</evidence>
<dbReference type="HOGENOM" id="CLU_066192_47_3_4"/>
<organism evidence="2 3">
    <name type="scientific">Methylibium petroleiphilum (strain ATCC BAA-1232 / LMG 22953 / PM1)</name>
    <dbReference type="NCBI Taxonomy" id="420662"/>
    <lineage>
        <taxon>Bacteria</taxon>
        <taxon>Pseudomonadati</taxon>
        <taxon>Pseudomonadota</taxon>
        <taxon>Betaproteobacteria</taxon>
        <taxon>Burkholderiales</taxon>
        <taxon>Sphaerotilaceae</taxon>
        <taxon>Methylibium</taxon>
    </lineage>
</organism>
<dbReference type="Proteomes" id="UP000000366">
    <property type="component" value="Chromosome"/>
</dbReference>
<protein>
    <recommendedName>
        <fullName evidence="1">HTH cro/C1-type domain-containing protein</fullName>
    </recommendedName>
</protein>
<feature type="domain" description="HTH cro/C1-type" evidence="1">
    <location>
        <begin position="30"/>
        <end position="84"/>
    </location>
</feature>
<dbReference type="AlphaFoldDB" id="A2SJC6"/>
<dbReference type="SMART" id="SM00530">
    <property type="entry name" value="HTH_XRE"/>
    <property type="match status" value="1"/>
</dbReference>
<dbReference type="KEGG" id="mpt:Mpe_A2711"/>
<dbReference type="InterPro" id="IPR010982">
    <property type="entry name" value="Lambda_DNA-bd_dom_sf"/>
</dbReference>
<accession>A2SJC6</accession>
<name>A2SJC6_METPP</name>
<proteinExistence type="predicted"/>
<dbReference type="eggNOG" id="COG1396">
    <property type="taxonomic scope" value="Bacteria"/>
</dbReference>
<reference evidence="2 3" key="1">
    <citation type="journal article" date="2007" name="J. Bacteriol.">
        <title>Whole-genome analysis of the methyl tert-butyl ether-degrading beta-proteobacterium Methylibium petroleiphilum PM1.</title>
        <authorList>
            <person name="Kane S.R."/>
            <person name="Chakicherla A.Y."/>
            <person name="Chain P.S.G."/>
            <person name="Schmidt R."/>
            <person name="Shin M.W."/>
            <person name="Legler T.C."/>
            <person name="Scow K.M."/>
            <person name="Larimer F.W."/>
            <person name="Lucas S.M."/>
            <person name="Richardson P.M."/>
            <person name="Hristova K.R."/>
        </authorList>
    </citation>
    <scope>NUCLEOTIDE SEQUENCE [LARGE SCALE GENOMIC DNA]</scope>
    <source>
        <strain evidence="3">ATCC BAA-1232 / LMG 22953 / PM1</strain>
    </source>
</reference>
<dbReference type="CDD" id="cd00093">
    <property type="entry name" value="HTH_XRE"/>
    <property type="match status" value="1"/>
</dbReference>
<sequence>MPSSAQDLPLGHSADSETPIRSSVELGLVIREQRKRLALKQLDLAGLGNTGNRFIVDLENGKPTVQLQKVLDLMDLLGLEVVVRTKASRSTSSL</sequence>
<dbReference type="GO" id="GO:0003677">
    <property type="term" value="F:DNA binding"/>
    <property type="evidence" value="ECO:0007669"/>
    <property type="project" value="InterPro"/>
</dbReference>
<evidence type="ECO:0000313" key="2">
    <source>
        <dbReference type="EMBL" id="ABM95665.1"/>
    </source>
</evidence>
<dbReference type="Gene3D" id="1.10.260.40">
    <property type="entry name" value="lambda repressor-like DNA-binding domains"/>
    <property type="match status" value="1"/>
</dbReference>
<dbReference type="PROSITE" id="PS50943">
    <property type="entry name" value="HTH_CROC1"/>
    <property type="match status" value="1"/>
</dbReference>
<evidence type="ECO:0000313" key="3">
    <source>
        <dbReference type="Proteomes" id="UP000000366"/>
    </source>
</evidence>
<gene>
    <name evidence="2" type="ordered locus">Mpe_A2711</name>
</gene>
<dbReference type="EMBL" id="CP000555">
    <property type="protein sequence ID" value="ABM95665.1"/>
    <property type="molecule type" value="Genomic_DNA"/>
</dbReference>